<gene>
    <name evidence="1" type="ORF">F6H94_06055</name>
</gene>
<dbReference type="RefSeq" id="WP_141117395.1">
    <property type="nucleotide sequence ID" value="NZ_CATOUX010000011.1"/>
</dbReference>
<dbReference type="OrthoDB" id="9937301at2"/>
<dbReference type="AlphaFoldDB" id="A0A558LGR4"/>
<evidence type="ECO:0000313" key="1">
    <source>
        <dbReference type="EMBL" id="KAA9321837.1"/>
    </source>
</evidence>
<comment type="caution">
    <text evidence="1">The sequence shown here is derived from an EMBL/GenBank/DDBJ whole genome shotgun (WGS) entry which is preliminary data.</text>
</comment>
<protein>
    <submittedName>
        <fullName evidence="1">Uncharacterized protein</fullName>
    </submittedName>
</protein>
<organism evidence="1 2">
    <name type="scientific">Lactobacillus jensenii</name>
    <dbReference type="NCBI Taxonomy" id="109790"/>
    <lineage>
        <taxon>Bacteria</taxon>
        <taxon>Bacillati</taxon>
        <taxon>Bacillota</taxon>
        <taxon>Bacilli</taxon>
        <taxon>Lactobacillales</taxon>
        <taxon>Lactobacillaceae</taxon>
        <taxon>Lactobacillus</taxon>
    </lineage>
</organism>
<dbReference type="Gene3D" id="6.10.220.10">
    <property type="match status" value="1"/>
</dbReference>
<sequence length="287" mass="32845">MMNLSNKVKELKRHKKYKKRKKFLSVVWSLVLVLVVLLMSPLYTGGGKVNLKSTDNQSVVSGAEVYKISSKLNPQTGFMVSEFFVGDKKDVDSVSADAALSNIKYDYRSVVQHGGANGISKMIKVNDHYFVIETKGLKPKFNVLRYDIAPELINSKIDTEGFQKDSWLKFYTKESDVEKDASLQASNLRTYSKHYTNFILKSYYKVKTQKLKQVQSLEDTIAHNEKVLDKLRKEKALASQTQREEIDDQISNMKDDINTDKQNIRQIKKEISQLNGNIDAVKRGFKN</sequence>
<proteinExistence type="predicted"/>
<name>A0A558LGR4_LACJE</name>
<accession>A0A558LGR4</accession>
<dbReference type="EMBL" id="VYWW01000025">
    <property type="protein sequence ID" value="KAA9321837.1"/>
    <property type="molecule type" value="Genomic_DNA"/>
</dbReference>
<evidence type="ECO:0000313" key="2">
    <source>
        <dbReference type="Proteomes" id="UP000327236"/>
    </source>
</evidence>
<reference evidence="1 2" key="1">
    <citation type="submission" date="2019-09" db="EMBL/GenBank/DDBJ databases">
        <title>Draft genome sequence assemblies of isolates from the urinary tract.</title>
        <authorList>
            <person name="Mores C.R."/>
            <person name="Putonti C."/>
            <person name="Wolfe A.J."/>
        </authorList>
    </citation>
    <scope>NUCLEOTIDE SEQUENCE [LARGE SCALE GENOMIC DNA]</scope>
    <source>
        <strain evidence="1 2">UMB246</strain>
    </source>
</reference>
<dbReference type="Proteomes" id="UP000327236">
    <property type="component" value="Unassembled WGS sequence"/>
</dbReference>